<reference evidence="2" key="1">
    <citation type="journal article" date="2023" name="Front. Plant Sci.">
        <title>Chromosomal-level genome assembly of Melastoma candidum provides insights into trichome evolution.</title>
        <authorList>
            <person name="Zhong Y."/>
            <person name="Wu W."/>
            <person name="Sun C."/>
            <person name="Zou P."/>
            <person name="Liu Y."/>
            <person name="Dai S."/>
            <person name="Zhou R."/>
        </authorList>
    </citation>
    <scope>NUCLEOTIDE SEQUENCE [LARGE SCALE GENOMIC DNA]</scope>
</reference>
<dbReference type="EMBL" id="CM042890">
    <property type="protein sequence ID" value="KAI4312461.1"/>
    <property type="molecule type" value="Genomic_DNA"/>
</dbReference>
<comment type="caution">
    <text evidence="1">The sequence shown here is derived from an EMBL/GenBank/DDBJ whole genome shotgun (WGS) entry which is preliminary data.</text>
</comment>
<dbReference type="Proteomes" id="UP001057402">
    <property type="component" value="Chromosome 11"/>
</dbReference>
<name>A0ACB9LM82_9MYRT</name>
<keyword evidence="2" id="KW-1185">Reference proteome</keyword>
<sequence>MVLESLGCEKYLNEHLGSSCYHFRWSKYKATGLDDREVLLSPHTDQNFLTILYQNGVNGLEIQTKNGEWNFVQQLPNSFIVLVGDSFHAWSNGRLRTQMHRVTMSGFATRYSIGIFVSPKPWYVVSAPDEFIDEEHPLHYRPFEAGEYFEYTKSTGAQGEPRLKSFCGI</sequence>
<gene>
    <name evidence="1" type="ORF">MLD38_037268</name>
</gene>
<evidence type="ECO:0000313" key="1">
    <source>
        <dbReference type="EMBL" id="KAI4312461.1"/>
    </source>
</evidence>
<accession>A0ACB9LM82</accession>
<protein>
    <submittedName>
        <fullName evidence="1">Uncharacterized protein</fullName>
    </submittedName>
</protein>
<evidence type="ECO:0000313" key="2">
    <source>
        <dbReference type="Proteomes" id="UP001057402"/>
    </source>
</evidence>
<organism evidence="1 2">
    <name type="scientific">Melastoma candidum</name>
    <dbReference type="NCBI Taxonomy" id="119954"/>
    <lineage>
        <taxon>Eukaryota</taxon>
        <taxon>Viridiplantae</taxon>
        <taxon>Streptophyta</taxon>
        <taxon>Embryophyta</taxon>
        <taxon>Tracheophyta</taxon>
        <taxon>Spermatophyta</taxon>
        <taxon>Magnoliopsida</taxon>
        <taxon>eudicotyledons</taxon>
        <taxon>Gunneridae</taxon>
        <taxon>Pentapetalae</taxon>
        <taxon>rosids</taxon>
        <taxon>malvids</taxon>
        <taxon>Myrtales</taxon>
        <taxon>Melastomataceae</taxon>
        <taxon>Melastomatoideae</taxon>
        <taxon>Melastomateae</taxon>
        <taxon>Melastoma</taxon>
    </lineage>
</organism>
<proteinExistence type="predicted"/>